<dbReference type="eggNOG" id="COG1196">
    <property type="taxonomic scope" value="Bacteria"/>
</dbReference>
<keyword evidence="2" id="KW-1133">Transmembrane helix</keyword>
<gene>
    <name evidence="4" type="ORF">FD15_GL000809</name>
</gene>
<feature type="region of interest" description="Disordered" evidence="1">
    <location>
        <begin position="119"/>
        <end position="154"/>
    </location>
</feature>
<comment type="caution">
    <text evidence="4">The sequence shown here is derived from an EMBL/GenBank/DDBJ whole genome shotgun (WGS) entry which is preliminary data.</text>
</comment>
<feature type="signal peptide" evidence="3">
    <location>
        <begin position="1"/>
        <end position="38"/>
    </location>
</feature>
<feature type="region of interest" description="Disordered" evidence="1">
    <location>
        <begin position="586"/>
        <end position="744"/>
    </location>
</feature>
<name>A0A023CZB0_9LACO</name>
<keyword evidence="3" id="KW-0732">Signal</keyword>
<feature type="compositionally biased region" description="Basic and acidic residues" evidence="1">
    <location>
        <begin position="119"/>
        <end position="130"/>
    </location>
</feature>
<dbReference type="Proteomes" id="UP000050961">
    <property type="component" value="Unassembled WGS sequence"/>
</dbReference>
<evidence type="ECO:0000313" key="4">
    <source>
        <dbReference type="EMBL" id="KRN07526.1"/>
    </source>
</evidence>
<feature type="region of interest" description="Disordered" evidence="1">
    <location>
        <begin position="41"/>
        <end position="90"/>
    </location>
</feature>
<keyword evidence="5" id="KW-1185">Reference proteome</keyword>
<feature type="chain" id="PRO_5006533154" description="Gram-positive cocci surface proteins LPxTG domain-containing protein" evidence="3">
    <location>
        <begin position="39"/>
        <end position="808"/>
    </location>
</feature>
<feature type="compositionally biased region" description="Basic and acidic residues" evidence="1">
    <location>
        <begin position="652"/>
        <end position="676"/>
    </location>
</feature>
<evidence type="ECO:0000256" key="1">
    <source>
        <dbReference type="SAM" id="MobiDB-lite"/>
    </source>
</evidence>
<sequence length="808" mass="84312">MDKQNKYKLAKVGKITGSILFASILLSGSVLSTTTAFADTTTQASQTSSQPASSSSSSTATTPVTASSASTASSSQASTASSTSSTDKVPTLEEMGKMSEADRAAALAKLTPEQRAKQLEDAGIDVDKLNGNETGLDGASTASSTSNTTNESVGWHKDASAGKYYQVFSDGTKGPTAYKKVTTVVADKDTGATLATLVDYIEVDMGQYATTSNYKSYGFDSQGYTYDSSKITEGVGSIENANSVNATIVLNADATAGSDLGATIYLTKGSTGGNTNPTNPTQNVDRSGLEALLQTATGYQHDSKNYTHESRQALDDAITAAYGVDETPTATQAQVDSATDKLQQAVNAIEAQGNLDKTDLQQNIAKAQGLVKQTDTYTEVSLSDLASAIQRAQDAENDSSMVQSEIDSANADLVSYINALEKQAPKVDTDKSALSDSIVGAQSKLDDGKTYTDETVANVREALNKAFDVNDNAQATQAQVDGAKTALDNAVSALKVKEADPTPTPSKPDEGGTITPAKVDKAKLQTEYNKAIQYKGADYTDASFSALQQKVSYALSVLGATDPSQSDIDKAAAGLKSGVAGLVSATTNDKQDTPTEPGNHDADGGSNKQTDEKKPDTKNPTNSSNDQKEQSDPKANTGVEDSDANKDSSSSESDKKTEQAPADKHANTNKDTKNVDKTTNSSKSVSDSSSESLNKKTQVSEKAKVVTKSNDTKATSAISNAIPSSSANENVPDVPKTLKNTSTAKLDSKAGSVIAAKSSQKVQEASLPQTGEDKQGSKAITLWGSVLLASTAAVFGFGYMRKYKHFTK</sequence>
<dbReference type="Pfam" id="PF07554">
    <property type="entry name" value="FIVAR"/>
    <property type="match status" value="4"/>
</dbReference>
<protein>
    <recommendedName>
        <fullName evidence="6">Gram-positive cocci surface proteins LPxTG domain-containing protein</fullName>
    </recommendedName>
</protein>
<feature type="compositionally biased region" description="Basic and acidic residues" evidence="1">
    <location>
        <begin position="589"/>
        <end position="617"/>
    </location>
</feature>
<feature type="compositionally biased region" description="Low complexity" evidence="1">
    <location>
        <begin position="139"/>
        <end position="150"/>
    </location>
</feature>
<dbReference type="RefSeq" id="WP_034989102.1">
    <property type="nucleotide sequence ID" value="NZ_AYZF01000002.1"/>
</dbReference>
<organism evidence="4 5">
    <name type="scientific">Liquorilactobacillus sucicola DSM 21376 = JCM 15457</name>
    <dbReference type="NCBI Taxonomy" id="1423806"/>
    <lineage>
        <taxon>Bacteria</taxon>
        <taxon>Bacillati</taxon>
        <taxon>Bacillota</taxon>
        <taxon>Bacilli</taxon>
        <taxon>Lactobacillales</taxon>
        <taxon>Lactobacillaceae</taxon>
        <taxon>Liquorilactobacillus</taxon>
    </lineage>
</organism>
<dbReference type="AlphaFoldDB" id="A0A023CZB0"/>
<accession>A0A023CZB0</accession>
<dbReference type="EMBL" id="AYZF01000002">
    <property type="protein sequence ID" value="KRN07526.1"/>
    <property type="molecule type" value="Genomic_DNA"/>
</dbReference>
<evidence type="ECO:0008006" key="6">
    <source>
        <dbReference type="Google" id="ProtNLM"/>
    </source>
</evidence>
<dbReference type="Gene3D" id="1.20.1270.90">
    <property type="entry name" value="AF1782-like"/>
    <property type="match status" value="4"/>
</dbReference>
<evidence type="ECO:0000256" key="3">
    <source>
        <dbReference type="SAM" id="SignalP"/>
    </source>
</evidence>
<feature type="transmembrane region" description="Helical" evidence="2">
    <location>
        <begin position="780"/>
        <end position="800"/>
    </location>
</feature>
<feature type="compositionally biased region" description="Low complexity" evidence="1">
    <location>
        <begin position="41"/>
        <end position="86"/>
    </location>
</feature>
<reference evidence="4 5" key="1">
    <citation type="journal article" date="2015" name="Genome Announc.">
        <title>Expanding the biotechnology potential of lactobacilli through comparative genomics of 213 strains and associated genera.</title>
        <authorList>
            <person name="Sun Z."/>
            <person name="Harris H.M."/>
            <person name="McCann A."/>
            <person name="Guo C."/>
            <person name="Argimon S."/>
            <person name="Zhang W."/>
            <person name="Yang X."/>
            <person name="Jeffery I.B."/>
            <person name="Cooney J.C."/>
            <person name="Kagawa T.F."/>
            <person name="Liu W."/>
            <person name="Song Y."/>
            <person name="Salvetti E."/>
            <person name="Wrobel A."/>
            <person name="Rasinkangas P."/>
            <person name="Parkhill J."/>
            <person name="Rea M.C."/>
            <person name="O'Sullivan O."/>
            <person name="Ritari J."/>
            <person name="Douillard F.P."/>
            <person name="Paul Ross R."/>
            <person name="Yang R."/>
            <person name="Briner A.E."/>
            <person name="Felis G.E."/>
            <person name="de Vos W.M."/>
            <person name="Barrangou R."/>
            <person name="Klaenhammer T.R."/>
            <person name="Caufield P.W."/>
            <person name="Cui Y."/>
            <person name="Zhang H."/>
            <person name="O'Toole P.W."/>
        </authorList>
    </citation>
    <scope>NUCLEOTIDE SEQUENCE [LARGE SCALE GENOMIC DNA]</scope>
    <source>
        <strain evidence="4 5">DSM 21376</strain>
    </source>
</reference>
<keyword evidence="2" id="KW-0472">Membrane</keyword>
<evidence type="ECO:0000256" key="2">
    <source>
        <dbReference type="SAM" id="Phobius"/>
    </source>
</evidence>
<evidence type="ECO:0000313" key="5">
    <source>
        <dbReference type="Proteomes" id="UP000050961"/>
    </source>
</evidence>
<feature type="compositionally biased region" description="Low complexity" evidence="1">
    <location>
        <begin position="677"/>
        <end position="696"/>
    </location>
</feature>
<proteinExistence type="predicted"/>
<keyword evidence="2" id="KW-0812">Transmembrane</keyword>
<dbReference type="PATRIC" id="fig|1423806.3.peg.821"/>
<feature type="compositionally biased region" description="Low complexity" evidence="1">
    <location>
        <begin position="714"/>
        <end position="728"/>
    </location>
</feature>